<organism evidence="5 6">
    <name type="scientific">Paractinoplanes toevensis</name>
    <dbReference type="NCBI Taxonomy" id="571911"/>
    <lineage>
        <taxon>Bacteria</taxon>
        <taxon>Bacillati</taxon>
        <taxon>Actinomycetota</taxon>
        <taxon>Actinomycetes</taxon>
        <taxon>Micromonosporales</taxon>
        <taxon>Micromonosporaceae</taxon>
        <taxon>Paractinoplanes</taxon>
    </lineage>
</organism>
<proteinExistence type="predicted"/>
<dbReference type="PANTHER" id="PTHR10157">
    <property type="entry name" value="DOPAMINE BETA HYDROXYLASE RELATED"/>
    <property type="match status" value="1"/>
</dbReference>
<dbReference type="InterPro" id="IPR000945">
    <property type="entry name" value="DBH-like"/>
</dbReference>
<keyword evidence="6" id="KW-1185">Reference proteome</keyword>
<comment type="caution">
    <text evidence="5">The sequence shown here is derived from an EMBL/GenBank/DDBJ whole genome shotgun (WGS) entry which is preliminary data.</text>
</comment>
<reference evidence="5 6" key="1">
    <citation type="submission" date="2021-03" db="EMBL/GenBank/DDBJ databases">
        <title>Whole genome shotgun sequence of Actinoplanes toevensis NBRC 105298.</title>
        <authorList>
            <person name="Komaki H."/>
            <person name="Tamura T."/>
        </authorList>
    </citation>
    <scope>NUCLEOTIDE SEQUENCE [LARGE SCALE GENOMIC DNA]</scope>
    <source>
        <strain evidence="5 6">NBRC 105298</strain>
    </source>
</reference>
<dbReference type="InterPro" id="IPR014784">
    <property type="entry name" value="Cu2_ascorb_mOase-like_C"/>
</dbReference>
<name>A0A919TAY5_9ACTN</name>
<accession>A0A919TAY5</accession>
<evidence type="ECO:0000256" key="1">
    <source>
        <dbReference type="ARBA" id="ARBA00023157"/>
    </source>
</evidence>
<gene>
    <name evidence="5" type="ORF">Ato02nite_028980</name>
</gene>
<dbReference type="Proteomes" id="UP000677082">
    <property type="component" value="Unassembled WGS sequence"/>
</dbReference>
<feature type="domain" description="Copper type II ascorbate-dependent monooxygenase C-terminal" evidence="4">
    <location>
        <begin position="281"/>
        <end position="383"/>
    </location>
</feature>
<dbReference type="Gene3D" id="2.60.120.230">
    <property type="match status" value="1"/>
</dbReference>
<feature type="region of interest" description="Disordered" evidence="2">
    <location>
        <begin position="28"/>
        <end position="52"/>
    </location>
</feature>
<dbReference type="SUPFAM" id="SSF49742">
    <property type="entry name" value="PHM/PNGase F"/>
    <property type="match status" value="2"/>
</dbReference>
<evidence type="ECO:0000313" key="5">
    <source>
        <dbReference type="EMBL" id="GIM91105.1"/>
    </source>
</evidence>
<evidence type="ECO:0000313" key="6">
    <source>
        <dbReference type="Proteomes" id="UP000677082"/>
    </source>
</evidence>
<keyword evidence="3" id="KW-0732">Signal</keyword>
<dbReference type="RefSeq" id="WP_246606899.1">
    <property type="nucleotide sequence ID" value="NZ_BOQN01000039.1"/>
</dbReference>
<feature type="chain" id="PRO_5038077258" description="Copper type II ascorbate-dependent monooxygenase C-terminal domain-containing protein" evidence="3">
    <location>
        <begin position="34"/>
        <end position="392"/>
    </location>
</feature>
<dbReference type="InterPro" id="IPR036939">
    <property type="entry name" value="Cu2_ascorb_mOase_N_sf"/>
</dbReference>
<dbReference type="EMBL" id="BOQN01000039">
    <property type="protein sequence ID" value="GIM91105.1"/>
    <property type="molecule type" value="Genomic_DNA"/>
</dbReference>
<evidence type="ECO:0000259" key="4">
    <source>
        <dbReference type="Pfam" id="PF03712"/>
    </source>
</evidence>
<dbReference type="Pfam" id="PF03712">
    <property type="entry name" value="Cu2_monoox_C"/>
    <property type="match status" value="1"/>
</dbReference>
<dbReference type="PROSITE" id="PS51257">
    <property type="entry name" value="PROKAR_LIPOPROTEIN"/>
    <property type="match status" value="1"/>
</dbReference>
<dbReference type="GO" id="GO:0004500">
    <property type="term" value="F:dopamine beta-monooxygenase activity"/>
    <property type="evidence" value="ECO:0007669"/>
    <property type="project" value="InterPro"/>
</dbReference>
<dbReference type="PANTHER" id="PTHR10157:SF23">
    <property type="entry name" value="MOXD1 HOMOLOG 1"/>
    <property type="match status" value="1"/>
</dbReference>
<feature type="compositionally biased region" description="Low complexity" evidence="2">
    <location>
        <begin position="28"/>
        <end position="45"/>
    </location>
</feature>
<feature type="signal peptide" evidence="3">
    <location>
        <begin position="1"/>
        <end position="33"/>
    </location>
</feature>
<dbReference type="AlphaFoldDB" id="A0A919TAY5"/>
<protein>
    <recommendedName>
        <fullName evidence="4">Copper type II ascorbate-dependent monooxygenase C-terminal domain-containing protein</fullName>
    </recommendedName>
</protein>
<evidence type="ECO:0000256" key="3">
    <source>
        <dbReference type="SAM" id="SignalP"/>
    </source>
</evidence>
<evidence type="ECO:0000256" key="2">
    <source>
        <dbReference type="SAM" id="MobiDB-lite"/>
    </source>
</evidence>
<dbReference type="Gene3D" id="2.60.120.310">
    <property type="entry name" value="Copper type II, ascorbate-dependent monooxygenase, N-terminal domain"/>
    <property type="match status" value="1"/>
</dbReference>
<dbReference type="InterPro" id="IPR008977">
    <property type="entry name" value="PHM/PNGase_F_dom_sf"/>
</dbReference>
<sequence>MTKPRRPLWMFALTAGVLAVAGCSSSAPDPAGAASPAPAHAGHGSVSPAPAQPLRAGERFLNLAMPQPYSPSAPNGGTDEYRCLLIDPHLSKPAFLTGTQFQPQNVPIVHHAIIFAVPPEAAEAAHRADADSPGEGWTCFGDGSVDDRYPSAWVGTWTPNGPETVLRQDVGFPLGAGSLIVLQIHYNLLATGGKAGATDRSGVRLRLTDGTAATKPLQTLPLEAPIELPCASGESGPLCDRAAAVKDVADRFGPGVGNSERHLLNDCGDGTPVPGDTQHCDTPVPQPVTVYATMGHMHLLGRSIKVEVNPGTATARTLLDVPVFNFDDQKFQPLPAPVHLDAGDTVRVTCTHDATLRRQLPQLRELPPRYVVWGDGTSDEMCLGLLIATVGN</sequence>
<dbReference type="InterPro" id="IPR024548">
    <property type="entry name" value="Cu2_monoox_C"/>
</dbReference>
<keyword evidence="1" id="KW-1015">Disulfide bond</keyword>
<dbReference type="GO" id="GO:0005507">
    <property type="term" value="F:copper ion binding"/>
    <property type="evidence" value="ECO:0007669"/>
    <property type="project" value="InterPro"/>
</dbReference>